<dbReference type="GO" id="GO:0005886">
    <property type="term" value="C:plasma membrane"/>
    <property type="evidence" value="ECO:0007669"/>
    <property type="project" value="TreeGrafter"/>
</dbReference>
<dbReference type="PANTHER" id="PTHR31650">
    <property type="entry name" value="O-ACYLTRANSFERASE (WSD1-LIKE) FAMILY PROTEIN"/>
    <property type="match status" value="1"/>
</dbReference>
<dbReference type="InterPro" id="IPR009721">
    <property type="entry name" value="O-acyltransferase_WSD1_C"/>
</dbReference>
<keyword evidence="1" id="KW-0812">Transmembrane</keyword>
<dbReference type="Pfam" id="PF06974">
    <property type="entry name" value="WS_DGAT_C"/>
    <property type="match status" value="1"/>
</dbReference>
<dbReference type="OrthoDB" id="619536at2759"/>
<evidence type="ECO:0000313" key="3">
    <source>
        <dbReference type="EMBL" id="KAF9603885.1"/>
    </source>
</evidence>
<dbReference type="GO" id="GO:0008374">
    <property type="term" value="F:O-acyltransferase activity"/>
    <property type="evidence" value="ECO:0007669"/>
    <property type="project" value="InterPro"/>
</dbReference>
<keyword evidence="1" id="KW-0472">Membrane</keyword>
<sequence>MTISDFLYNLTVNDVVTGLIYYMIHLYMLRKGDTCGGKDMNLLVMFNMRMLGGYKNIAEMMKANIWGNHVAFLHAPIPNINGEEKIDPLYFINKGKEIMDRKKNSLFVFLTNSIIKVLRYLKGPKGVADYVHSNFKNTTTTVTSLIGPKEKLTLGGHRVGSSYFIVAGIPQVSSNFSNFNNNLESVIDAIKLFMYPGLSDGLIFSLKKTKYEKQKRK</sequence>
<dbReference type="InterPro" id="IPR045034">
    <property type="entry name" value="O-acyltransferase_WSD1-like"/>
</dbReference>
<keyword evidence="4" id="KW-1185">Reference proteome</keyword>
<evidence type="ECO:0000256" key="1">
    <source>
        <dbReference type="SAM" id="Phobius"/>
    </source>
</evidence>
<accession>A0A835HQG5</accession>
<keyword evidence="1" id="KW-1133">Transmembrane helix</keyword>
<gene>
    <name evidence="3" type="ORF">IFM89_038166</name>
</gene>
<feature type="domain" description="O-acyltransferase WSD1 C-terminal" evidence="2">
    <location>
        <begin position="66"/>
        <end position="178"/>
    </location>
</feature>
<comment type="caution">
    <text evidence="3">The sequence shown here is derived from an EMBL/GenBank/DDBJ whole genome shotgun (WGS) entry which is preliminary data.</text>
</comment>
<dbReference type="PANTHER" id="PTHR31650:SF34">
    <property type="entry name" value="O-ACYLTRANSFERASE WSD1-LIKE ISOFORM X1"/>
    <property type="match status" value="1"/>
</dbReference>
<name>A0A835HQG5_9MAGN</name>
<feature type="transmembrane region" description="Helical" evidence="1">
    <location>
        <begin position="6"/>
        <end position="24"/>
    </location>
</feature>
<proteinExistence type="predicted"/>
<dbReference type="GO" id="GO:0019432">
    <property type="term" value="P:triglyceride biosynthetic process"/>
    <property type="evidence" value="ECO:0007669"/>
    <property type="project" value="TreeGrafter"/>
</dbReference>
<dbReference type="Proteomes" id="UP000631114">
    <property type="component" value="Unassembled WGS sequence"/>
</dbReference>
<dbReference type="AlphaFoldDB" id="A0A835HQG5"/>
<reference evidence="3 4" key="1">
    <citation type="submission" date="2020-10" db="EMBL/GenBank/DDBJ databases">
        <title>The Coptis chinensis genome and diversification of protoberbering-type alkaloids.</title>
        <authorList>
            <person name="Wang B."/>
            <person name="Shu S."/>
            <person name="Song C."/>
            <person name="Liu Y."/>
        </authorList>
    </citation>
    <scope>NUCLEOTIDE SEQUENCE [LARGE SCALE GENOMIC DNA]</scope>
    <source>
        <strain evidence="3">HL-2020</strain>
        <tissue evidence="3">Leaf</tissue>
    </source>
</reference>
<dbReference type="EMBL" id="JADFTS010000006">
    <property type="protein sequence ID" value="KAF9603885.1"/>
    <property type="molecule type" value="Genomic_DNA"/>
</dbReference>
<protein>
    <recommendedName>
        <fullName evidence="2">O-acyltransferase WSD1 C-terminal domain-containing protein</fullName>
    </recommendedName>
</protein>
<organism evidence="3 4">
    <name type="scientific">Coptis chinensis</name>
    <dbReference type="NCBI Taxonomy" id="261450"/>
    <lineage>
        <taxon>Eukaryota</taxon>
        <taxon>Viridiplantae</taxon>
        <taxon>Streptophyta</taxon>
        <taxon>Embryophyta</taxon>
        <taxon>Tracheophyta</taxon>
        <taxon>Spermatophyta</taxon>
        <taxon>Magnoliopsida</taxon>
        <taxon>Ranunculales</taxon>
        <taxon>Ranunculaceae</taxon>
        <taxon>Coptidoideae</taxon>
        <taxon>Coptis</taxon>
    </lineage>
</organism>
<evidence type="ECO:0000313" key="4">
    <source>
        <dbReference type="Proteomes" id="UP000631114"/>
    </source>
</evidence>
<evidence type="ECO:0000259" key="2">
    <source>
        <dbReference type="Pfam" id="PF06974"/>
    </source>
</evidence>